<dbReference type="Proteomes" id="UP001284547">
    <property type="component" value="Unassembled WGS sequence"/>
</dbReference>
<sequence>MIRVCIICEGATEVTFVNQCLAPYLLSKSVIVYPTLLSAPSGRHRGGRVTVERLVDAMCHHYGMADRVSCLVDFYGFQDRQGRTRAQLENDIRSAITVKKPDCDQRFVLPYVQMHEFEALLFTDIEQFEWVQDGWSEDARVKLQAVRAAYANPEDINNSPQTAPSKRLLAILGEENYSKVEHGPLVAEAIGLDEIRRQCPQFNQWLSALEAWGN</sequence>
<accession>A0AAW8XXV9</accession>
<dbReference type="InterPro" id="IPR025455">
    <property type="entry name" value="DUF4276"/>
</dbReference>
<gene>
    <name evidence="1" type="ORF">RZP41_28570</name>
</gene>
<protein>
    <submittedName>
        <fullName evidence="1">DUF4276 family protein</fullName>
    </submittedName>
</protein>
<dbReference type="EMBL" id="JAWHZD010000045">
    <property type="protein sequence ID" value="MDV0845160.1"/>
    <property type="molecule type" value="Genomic_DNA"/>
</dbReference>
<name>A0AAW8XXV9_9ENTR</name>
<evidence type="ECO:0000313" key="1">
    <source>
        <dbReference type="EMBL" id="MDV0845160.1"/>
    </source>
</evidence>
<comment type="caution">
    <text evidence="1">The sequence shown here is derived from an EMBL/GenBank/DDBJ whole genome shotgun (WGS) entry which is preliminary data.</text>
</comment>
<evidence type="ECO:0000313" key="2">
    <source>
        <dbReference type="Proteomes" id="UP001284547"/>
    </source>
</evidence>
<dbReference type="RefSeq" id="WP_316941447.1">
    <property type="nucleotide sequence ID" value="NZ_JAWHZD010000045.1"/>
</dbReference>
<dbReference type="AlphaFoldDB" id="A0AAW8XXV9"/>
<dbReference type="Pfam" id="PF14103">
    <property type="entry name" value="DUF4276"/>
    <property type="match status" value="1"/>
</dbReference>
<proteinExistence type="predicted"/>
<organism evidence="1 2">
    <name type="scientific">Klebsiella quasipneumoniae subsp. quasipneumoniae</name>
    <dbReference type="NCBI Taxonomy" id="1667327"/>
    <lineage>
        <taxon>Bacteria</taxon>
        <taxon>Pseudomonadati</taxon>
        <taxon>Pseudomonadota</taxon>
        <taxon>Gammaproteobacteria</taxon>
        <taxon>Enterobacterales</taxon>
        <taxon>Enterobacteriaceae</taxon>
        <taxon>Klebsiella/Raoultella group</taxon>
        <taxon>Klebsiella</taxon>
        <taxon>Klebsiella pneumoniae complex</taxon>
    </lineage>
</organism>
<reference evidence="1" key="1">
    <citation type="submission" date="2023-10" db="EMBL/GenBank/DDBJ databases">
        <title>Surveillance and assessment of the effects of hospital wastewater treatment on clearance of pathogenic bacterial and antimicrobial resistance genes.</title>
        <authorList>
            <person name="Wu Y."/>
        </authorList>
    </citation>
    <scope>NUCLEOTIDE SEQUENCE</scope>
    <source>
        <strain evidence="1">23-M-SRM-33-1</strain>
    </source>
</reference>